<dbReference type="InterPro" id="IPR000569">
    <property type="entry name" value="HECT_dom"/>
</dbReference>
<name>A0A8S1Q422_PARPR</name>
<dbReference type="InterPro" id="IPR045322">
    <property type="entry name" value="HECTD1/TRIP12-like"/>
</dbReference>
<keyword evidence="2" id="KW-0833">Ubl conjugation pathway</keyword>
<feature type="domain" description="HECT" evidence="3">
    <location>
        <begin position="3688"/>
        <end position="4016"/>
    </location>
</feature>
<evidence type="ECO:0000259" key="3">
    <source>
        <dbReference type="PROSITE" id="PS50237"/>
    </source>
</evidence>
<dbReference type="Pfam" id="PF00632">
    <property type="entry name" value="HECT"/>
    <property type="match status" value="1"/>
</dbReference>
<dbReference type="PANTHER" id="PTHR45670:SF1">
    <property type="entry name" value="E3 UBIQUITIN-PROTEIN LIGASE HECTD1"/>
    <property type="match status" value="1"/>
</dbReference>
<dbReference type="SMART" id="SM00119">
    <property type="entry name" value="HECTc"/>
    <property type="match status" value="1"/>
</dbReference>
<dbReference type="GO" id="GO:0000209">
    <property type="term" value="P:protein polyubiquitination"/>
    <property type="evidence" value="ECO:0007669"/>
    <property type="project" value="TreeGrafter"/>
</dbReference>
<dbReference type="EMBL" id="CAJJDM010000146">
    <property type="protein sequence ID" value="CAD8109987.1"/>
    <property type="molecule type" value="Genomic_DNA"/>
</dbReference>
<dbReference type="OMA" id="IQWRISA"/>
<dbReference type="GO" id="GO:0043161">
    <property type="term" value="P:proteasome-mediated ubiquitin-dependent protein catabolic process"/>
    <property type="evidence" value="ECO:0007669"/>
    <property type="project" value="TreeGrafter"/>
</dbReference>
<reference evidence="4" key="1">
    <citation type="submission" date="2021-01" db="EMBL/GenBank/DDBJ databases">
        <authorList>
            <consortium name="Genoscope - CEA"/>
            <person name="William W."/>
        </authorList>
    </citation>
    <scope>NUCLEOTIDE SEQUENCE</scope>
</reference>
<dbReference type="GO" id="GO:0061630">
    <property type="term" value="F:ubiquitin protein ligase activity"/>
    <property type="evidence" value="ECO:0007669"/>
    <property type="project" value="InterPro"/>
</dbReference>
<dbReference type="PANTHER" id="PTHR45670">
    <property type="entry name" value="E3 UBIQUITIN-PROTEIN LIGASE TRIP12"/>
    <property type="match status" value="1"/>
</dbReference>
<keyword evidence="1" id="KW-0808">Transferase</keyword>
<evidence type="ECO:0000313" key="4">
    <source>
        <dbReference type="EMBL" id="CAD8109987.1"/>
    </source>
</evidence>
<dbReference type="Proteomes" id="UP000688137">
    <property type="component" value="Unassembled WGS sequence"/>
</dbReference>
<proteinExistence type="predicted"/>
<protein>
    <recommendedName>
        <fullName evidence="3">HECT domain-containing protein</fullName>
    </recommendedName>
</protein>
<evidence type="ECO:0000313" key="5">
    <source>
        <dbReference type="Proteomes" id="UP000688137"/>
    </source>
</evidence>
<feature type="active site" description="Glycyl thioester intermediate" evidence="2">
    <location>
        <position position="3983"/>
    </location>
</feature>
<sequence>MGCQIFRSSAVIEPKQQKHNNENIEIQQKNTQIIKQETKVENETTIKQSQTSVQQIQVPIKTNIKEQISYPWKTSSLKSFIQFGKEQRKIHLQTKNKYLEIIVEIIKQIEIKTLKFSNIQSICQTQNIKIMDAMFLRNDSDETILTLILNYIDDYEIITELIINHKLPENKYELLDLAVSLLRKFRPQSQQNNILKSIEFIDSVKQYEQFQKVFNTFDEPKIYKVQNSIMFAQNCISYFNHKKWIHLLLLRKIAKIFKQQFGGLFIQQYRKWKQEYAFKQLKIPKAIPKTTSTVTNLIKIELEILNYNIFHEVAIRKNWELFVQYSNPYYNQKSLDQRTPFWIFISKAPISIILDYIQQYPNQLQQNIEIITKQGLTLIHCLCMNLNLQSTDQEIIIKLIQILEQHKIIMTLLNITYQDQIPLVYYLDTQNKHIQPIMINFLSSSLIKQYDFEKLEMESYQIADQILNGKLSLIESPSFFKKLSKKQQKIVKKQWLQNIGEQYQQSDQYKNFTYFYQHYIQLAKQIIKNNLFDQFPWVNNYTYYSSHLPFDIGNIRTSLLYTLLTHKRFQQLKIQIESICEQIQSLQYQLKQNPLEYSNLVQKISKLVFIYQELFDYSEFQQQQQLISDTIYNQIKMNPQIILNKVYGYQKDESLADNIFIQYIMRIKADKELYNSFVNILLEKLDKNLFKGKIIKIKLQFLNYNNFEVYKIQCLKKLIPQQDQLIIPLEVQTLNIIQNSVDSDENFQNYYDFKNIIQEIADRDNQFNFFINGITVILSSDQILPILLDKNSKLHQLYRKSFFNIKSLWYTSQFIKYNIQQIIPYILDQQNTIVKIYKLEKNQFESIFDWQLQGMKVKSYAKIQKLSDQLSLKEQVIYNQIKNKQEFWINLIIYDELNSEVIEYFNRDEHKPKLIILQQIPLSEIISNNSYKNLQQLINLKNISQFELVQILAEQFFIRQNSVVSHKSIKEKISLFNQQLRQLIAQITTNTFEITHFNICTFDKFINYLEVETISQFNQKLLFDLIKNSEIQNLINKCLLFQQVKSKEYYFSIEWQEQILKIILDNWKDNKKDLDSYCYNYLKLSQQRSPVVAKWMLERLISNDLNDMIFKTNPLYFYSIFHPNEVYELLEKVNLEFWMKRFLFGYFINLDQIIYPNKKKLIYKMINLISIKKSQSQKLFISNIKNYHSFFNDDRLFTWNANGVKEIYQKEKNKLFQKNQFKYKSEELKYLDIMYYEYYMVLSKQDYQGFIDTINLSEEEYLKQIQFFILSGLNDKLQQIFNKIKSNESFEKIQNIQIFAKKKCLEHEFGFQMDIEFQFQIEEQIKFPFNFSFQKSECNFMTFKQIVDYIGTFKYLNEELKKKKIQQSNKISQINDLLDSLIFPHTNKIQMNQQLINILIQLYLTKKSNTKYSYKEKQNRRYSEFLADRQDLYIKLLGSNIQDCEVKFQKVYYFTEFQCAFFEQLLLLLTQDKYKVKYNENEIANLILRNNLKNEQFNKIIQNGQLNINNINQVCKFYFKKCNLLKCITLNQLQNNYKAKLKFLQNCISIDNFQFDNLQNTEIAFILKAHEFFDNKLIFNQKYLVASLLSNNLDTIIFAMELHKDPVTLGFEQNIFQILTIYSNEKDIITYYNKFVYKKITDNKRLLSLNNVPLLYYIAFKRYSRVFFEVYLKQLQLNQNENQINNFISEQLQLNCFGSNEKIYQLALQQKSYFLLNYMTSFITVEDIEKHIYNYDFNMLNRMKEYSIQSQIIQEFIKLYQETEKFHKFFHILEKKEGKIIIDNQNKAREDQIDLLIKKEQATLMKLFGFNQEILQFVRIHHGFSFLIFELVINQLSNYQGNPQIIQDYIKSILSQNKTINKDIIYMIIEQVQQTQILDHPVFLQIIQLFPTELQNVLKPQNFILENSLTLALSQSQSKEQILADFIKKQLKDLSMNQDDAYEDYIDSNILLMMRFINQPSFNVDEQESYQDYLLKIPDQMLLSTKQFLNKNTFYQKKEINQNTRDFLIQLLSKRIILSKQSQLWNIIQNSNNYIPVFSEILYIRKIEKLCEQLMNYLNYLNLIEDDNQLKFIIQFENVQMCQDGNQIIIPLEYNKDELYFNEEKYHKLIEQLKQLILEKNIKENIETILMLKDYSQNNIIGELEGNYSIDDLEAPHLGQQNTMQRQITQLEKQQTIFEKQQTTFEKKSTVFEKKQTENPNQKPIKQEDIQFMKQNYDFMLELVNNNNYKVRDQMINKSQIIFMEYYHFLNPKEQIVQLEQCTESEFIKKYNGRESISFVISQFYQYHENLKKAISNEDYKQWQINFPYYIKDDQFYCEKSLFSTYTIQVVFQKLHQFHENVKQYATNLGDVEKIQWRISAISTLEVLVSNMIDFNMYDNKSVDILSLLDSILNWSSLKMILIQVLYCNMLKYQNILSVLRRVYVEFNEIQEIPFENMYQERGLDQYFRFGQTHYFLQQQTLIVRLNIMKVKKQNQLKPQIAINQYIQSYNFLKQQEIDYYYCNIINEEDLLFQIFNSKQIIQYLFSKLDVDRKLQQISQNLSKMLNKDVIISVNHQSLLDILQQEIQQIRILQDRKQQLRMQTQIKELLIKLSEFFLYQSEVLLIEQLQSHTFEYQFQTKLSSLLHSLRQGFNRSQDEMPNHRKIVAVQKAKVITKIRYPNRNCDKLISLYFGFQLKTNYYISKNKIGDLLLVIYNNEYKNPNTMLCQLVDNSRQGKLVFYQFNDSSVSTLSQEQLEQYCGMSNKMRKDESEDDEIEVIDNENIMAVILFEKGWPEDSDFINNLINLYITDQNGNLYFIHEQRLAKKMIQIQESDSETIKQQLLDTAFGKNKVLTYSTFTVSEIIPIFPNQIIYEFESGKFKKSKQDVQNSQKMIIKINDIDFQIDKLKLDLLNIACYFDSNDIAQYHIKQLTQFKESHNELSKIQIIIKFSDDLNSNPSYYLDNIMQSQIAFVEFQQGYETFFLDKYMPQIENALSFMFDINQAQIKKNLLINIFKIIEFTFDITTANNNQLISYEKGIFKLKTFLIEQKNKKLDIEVPSANKISEFLNQLIINFTQYNFSDLIIEKTKFDISIDQNYEKEFVQEILTLILIIKYLHKLIAIKNDKKIIFKITKQNAKSISFYQFSKDRNEVQLFYDRFQDFRLQDFLLDYLNNHTNQYTISYTELDKKILSKNQLMIQSMILGIDDIMKKEKNSSQQYELNIHYGEQKIKKLEGRLDPRDFETAFLILKGQFYQNVVCIKSCQKYSPLIQYFKQNSLDQKCGFPLYVLINGLQEYLSLDEQLSKIKIITKNNVEKPLTFYKNYSTILKAKIKFITSNIIFIEFNCSKPLEFTIKSNQYQVACIKQDFNSEIKIKFLPKLDSQMYKFYHTGIWFQNEFKQVKKEEKQQIAKEILSNSSKFLKIIMKSLQNNEDMKVQQNQQNINLNQILNNNVLNIQSQQLINQSTKVGSERLDIIEIKDNFGNKSTNFILQSIILVHSIYQKIQIIPKYKQEDIGLKVYWEPQIKGIYYLYINNYKVDSYFVVLANSVDIDQSKVDFPEKLKNIPYYQEITFSVYLKDKLQNIYGSLENSLDIVKLEVISSHKNSNIEQNYTKLTFEGKIEVTLKILPIDEDNITEKDEIELVLKINDKEKMRKLLFLEGVSFEKNMQDFQKSILYSDDGKKIYKVEKELLIARSNFLDSLLRYQNDKLKGPLKIKFANEAGYDQGGPRKEFYMLIGNELKGENLKSEQYGYFSMLTPGYYFIDPRFLLIPKKSDYALVFGKFVANSIFNNHQIGIQFQPQFWKVIFQEKIQFKDLNGFLDPITYQNYESILQYDDLTFESLYLNFSYQKKKEQIPLIPDGQNIMVSKENCQIYLDKIAEYLIQTQYQDIYKPFIEGFSSVLDIQNLKKYFKPTDMGLITFGVQDIKPEQLVNMMKFKGGQDYHISFFNNYVNSLNSKKLKELLQYITGTPTLPSNGKFSIQVEFKSELKETLIPITRTCFNTIELPLYKSYAEMKQKLDIAISYGLLGFGIF</sequence>
<evidence type="ECO:0000256" key="2">
    <source>
        <dbReference type="PROSITE-ProRule" id="PRU00104"/>
    </source>
</evidence>
<evidence type="ECO:0000256" key="1">
    <source>
        <dbReference type="ARBA" id="ARBA00022679"/>
    </source>
</evidence>
<gene>
    <name evidence="4" type="ORF">PPRIM_AZ9-3.1.T1420099</name>
</gene>
<dbReference type="PROSITE" id="PS50237">
    <property type="entry name" value="HECT"/>
    <property type="match status" value="1"/>
</dbReference>
<comment type="caution">
    <text evidence="4">The sequence shown here is derived from an EMBL/GenBank/DDBJ whole genome shotgun (WGS) entry which is preliminary data.</text>
</comment>
<keyword evidence="5" id="KW-1185">Reference proteome</keyword>
<accession>A0A8S1Q422</accession>
<organism evidence="4 5">
    <name type="scientific">Paramecium primaurelia</name>
    <dbReference type="NCBI Taxonomy" id="5886"/>
    <lineage>
        <taxon>Eukaryota</taxon>
        <taxon>Sar</taxon>
        <taxon>Alveolata</taxon>
        <taxon>Ciliophora</taxon>
        <taxon>Intramacronucleata</taxon>
        <taxon>Oligohymenophorea</taxon>
        <taxon>Peniculida</taxon>
        <taxon>Parameciidae</taxon>
        <taxon>Paramecium</taxon>
    </lineage>
</organism>